<dbReference type="GO" id="GO:0005096">
    <property type="term" value="F:GTPase activator activity"/>
    <property type="evidence" value="ECO:0007669"/>
    <property type="project" value="UniProtKB-KW"/>
</dbReference>
<organism evidence="3">
    <name type="scientific">Arcella intermedia</name>
    <dbReference type="NCBI Taxonomy" id="1963864"/>
    <lineage>
        <taxon>Eukaryota</taxon>
        <taxon>Amoebozoa</taxon>
        <taxon>Tubulinea</taxon>
        <taxon>Elardia</taxon>
        <taxon>Arcellinida</taxon>
        <taxon>Sphaerothecina</taxon>
        <taxon>Arcellidae</taxon>
        <taxon>Arcella</taxon>
    </lineage>
</organism>
<dbReference type="Gene3D" id="1.10.472.80">
    <property type="entry name" value="Ypt/Rab-GAP domain of gyp1p, domain 3"/>
    <property type="match status" value="1"/>
</dbReference>
<evidence type="ECO:0000259" key="2">
    <source>
        <dbReference type="PROSITE" id="PS50086"/>
    </source>
</evidence>
<dbReference type="SUPFAM" id="SSF47923">
    <property type="entry name" value="Ypt/Rab-GAP domain of gyp1p"/>
    <property type="match status" value="2"/>
</dbReference>
<dbReference type="Pfam" id="PF00566">
    <property type="entry name" value="RabGAP-TBC"/>
    <property type="match status" value="1"/>
</dbReference>
<dbReference type="GO" id="GO:0006888">
    <property type="term" value="P:endoplasmic reticulum to Golgi vesicle-mediated transport"/>
    <property type="evidence" value="ECO:0007669"/>
    <property type="project" value="TreeGrafter"/>
</dbReference>
<reference evidence="3" key="1">
    <citation type="journal article" date="2020" name="J. Eukaryot. Microbiol.">
        <title>De novo Sequencing, Assembly and Annotation of the Transcriptome for the Free-Living Testate Amoeba Arcella intermedia.</title>
        <authorList>
            <person name="Ribeiro G.M."/>
            <person name="Porfirio-Sousa A.L."/>
            <person name="Maurer-Alcala X.X."/>
            <person name="Katz L.A."/>
            <person name="Lahr D.J.G."/>
        </authorList>
    </citation>
    <scope>NUCLEOTIDE SEQUENCE</scope>
</reference>
<dbReference type="GO" id="GO:0005789">
    <property type="term" value="C:endoplasmic reticulum membrane"/>
    <property type="evidence" value="ECO:0007669"/>
    <property type="project" value="TreeGrafter"/>
</dbReference>
<evidence type="ECO:0000313" key="3">
    <source>
        <dbReference type="EMBL" id="NDV34405.1"/>
    </source>
</evidence>
<dbReference type="InterPro" id="IPR000195">
    <property type="entry name" value="Rab-GAP-TBC_dom"/>
</dbReference>
<keyword evidence="1" id="KW-0343">GTPase activation</keyword>
<dbReference type="SMART" id="SM00164">
    <property type="entry name" value="TBC"/>
    <property type="match status" value="1"/>
</dbReference>
<dbReference type="PANTHER" id="PTHR20913:SF7">
    <property type="entry name" value="RE60063P"/>
    <property type="match status" value="1"/>
</dbReference>
<accession>A0A6B2LBQ4</accession>
<protein>
    <recommendedName>
        <fullName evidence="2">Rab-GAP TBC domain-containing protein</fullName>
    </recommendedName>
</protein>
<feature type="domain" description="Rab-GAP TBC" evidence="2">
    <location>
        <begin position="1"/>
        <end position="171"/>
    </location>
</feature>
<dbReference type="Gene3D" id="1.10.8.1310">
    <property type="match status" value="1"/>
</dbReference>
<evidence type="ECO:0000256" key="1">
    <source>
        <dbReference type="ARBA" id="ARBA00022468"/>
    </source>
</evidence>
<dbReference type="EMBL" id="GIBP01005436">
    <property type="protein sequence ID" value="NDV34405.1"/>
    <property type="molecule type" value="Transcribed_RNA"/>
</dbReference>
<proteinExistence type="predicted"/>
<dbReference type="AlphaFoldDB" id="A0A6B2LBQ4"/>
<dbReference type="InterPro" id="IPR045913">
    <property type="entry name" value="TBC20/Gyp8-like"/>
</dbReference>
<dbReference type="PANTHER" id="PTHR20913">
    <property type="entry name" value="TBC1 DOMAIN FAMILY MEMBER 20/GTPASE"/>
    <property type="match status" value="1"/>
</dbReference>
<dbReference type="InterPro" id="IPR035969">
    <property type="entry name" value="Rab-GAP_TBC_sf"/>
</dbReference>
<sequence>MLDCGGRRLNGKLDMEGPRHKDWDQVERDIERSLFKLIEPAQLQPKRKELSVLLHNIFVNNPDFNYYQGYHDIASVLLILFGSPESAYGPLETLSRHHIRDFLTPNFDPVIHLLQQLYPILLKTDPEVHTHLQEAKIEPFFALGWVITWFGHVIDSVPVVSGIWDFLLVSHPSAIIYVAASVIIERRAQLLKIQPESSAIHTFLSKVPPELPFPAILKRAKQMMQKWPPGDTKSDKIGAITYPQTKIPNYPFPWMTEKPHYWNLLNHPWRVSCTVIVFVSIAGYYYFQHNKP</sequence>
<dbReference type="PROSITE" id="PS50086">
    <property type="entry name" value="TBC_RABGAP"/>
    <property type="match status" value="1"/>
</dbReference>
<name>A0A6B2LBQ4_9EUKA</name>